<dbReference type="InterPro" id="IPR005905">
    <property type="entry name" value="D_ala_D_ala"/>
</dbReference>
<dbReference type="Pfam" id="PF01820">
    <property type="entry name" value="Dala_Dala_lig_N"/>
    <property type="match status" value="1"/>
</dbReference>
<dbReference type="PROSITE" id="PS50975">
    <property type="entry name" value="ATP_GRASP"/>
    <property type="match status" value="1"/>
</dbReference>
<feature type="active site" evidence="15">
    <location>
        <position position="158"/>
    </location>
</feature>
<dbReference type="UniPathway" id="UPA00219"/>
<evidence type="ECO:0000256" key="8">
    <source>
        <dbReference type="ARBA" id="ARBA00022741"/>
    </source>
</evidence>
<dbReference type="InterPro" id="IPR000291">
    <property type="entry name" value="D-Ala_lig_Van_CS"/>
</dbReference>
<dbReference type="NCBIfam" id="TIGR01205">
    <property type="entry name" value="D_ala_D_alaTIGR"/>
    <property type="match status" value="1"/>
</dbReference>
<evidence type="ECO:0000256" key="12">
    <source>
        <dbReference type="ARBA" id="ARBA00023316"/>
    </source>
</evidence>
<dbReference type="SUPFAM" id="SSF56059">
    <property type="entry name" value="Glutathione synthetase ATP-binding domain-like"/>
    <property type="match status" value="1"/>
</dbReference>
<dbReference type="Pfam" id="PF07478">
    <property type="entry name" value="Dala_Dala_lig_C"/>
    <property type="match status" value="1"/>
</dbReference>
<organism evidence="19 20">
    <name type="scientific">PS1 clade bacterium</name>
    <dbReference type="NCBI Taxonomy" id="2175152"/>
    <lineage>
        <taxon>Bacteria</taxon>
        <taxon>Pseudomonadati</taxon>
        <taxon>Pseudomonadota</taxon>
        <taxon>Alphaproteobacteria</taxon>
        <taxon>PS1 clade</taxon>
    </lineage>
</organism>
<comment type="subcellular location">
    <subcellularLocation>
        <location evidence="3 14">Cytoplasm</location>
    </subcellularLocation>
</comment>
<evidence type="ECO:0000313" key="19">
    <source>
        <dbReference type="EMBL" id="RCL73371.1"/>
    </source>
</evidence>
<keyword evidence="8 17" id="KW-0547">Nucleotide-binding</keyword>
<keyword evidence="10 14" id="KW-0133">Cell shape</keyword>
<dbReference type="Gene3D" id="3.30.1490.20">
    <property type="entry name" value="ATP-grasp fold, A domain"/>
    <property type="match status" value="1"/>
</dbReference>
<dbReference type="InterPro" id="IPR011761">
    <property type="entry name" value="ATP-grasp"/>
</dbReference>
<comment type="cofactor">
    <cofactor evidence="1">
        <name>Mn(2+)</name>
        <dbReference type="ChEBI" id="CHEBI:29035"/>
    </cofactor>
</comment>
<dbReference type="InterPro" id="IPR016185">
    <property type="entry name" value="PreATP-grasp_dom_sf"/>
</dbReference>
<dbReference type="PANTHER" id="PTHR23132">
    <property type="entry name" value="D-ALANINE--D-ALANINE LIGASE"/>
    <property type="match status" value="1"/>
</dbReference>
<keyword evidence="12 14" id="KW-0961">Cell wall biogenesis/degradation</keyword>
<dbReference type="Gene3D" id="3.30.470.20">
    <property type="entry name" value="ATP-grasp fold, B domain"/>
    <property type="match status" value="1"/>
</dbReference>
<sequence length="319" mass="35790">MGNKKNGPWSRGYTMISKISQKERVLLLMGGSSPEREVSMDSGNECFSALKTIGYDVIKLDPGPSIINDILEINPDIVFNSLHGTWGEDGHIQSILEHLRIKYTHSGVISSAKAMNKIISKQIFMDNNIPVAKSYDLNNLNNINIDFPIIIKPINGGSSIGIQFIKSENQLLNYVNDYKSSLNNFFAEDFIPGSDFTCGVIGTNTTEIAEIKTNNIIFDYESKYESNLTEHIIPANLKPNIYEKMKYYALKAHDSLNCRSVSRVDFRYSTESEDELICLEVNTQPGMTKKSLLPELASDIGIPFTELVSWIIRDASIDR</sequence>
<evidence type="ECO:0000256" key="5">
    <source>
        <dbReference type="ARBA" id="ARBA00012216"/>
    </source>
</evidence>
<evidence type="ECO:0000256" key="1">
    <source>
        <dbReference type="ARBA" id="ARBA00001936"/>
    </source>
</evidence>
<evidence type="ECO:0000256" key="2">
    <source>
        <dbReference type="ARBA" id="ARBA00003921"/>
    </source>
</evidence>
<proteinExistence type="inferred from homology"/>
<feature type="binding site" evidence="16">
    <location>
        <position position="280"/>
    </location>
    <ligand>
        <name>Mg(2+)</name>
        <dbReference type="ChEBI" id="CHEBI:18420"/>
        <label>1</label>
    </ligand>
</feature>
<evidence type="ECO:0000256" key="7">
    <source>
        <dbReference type="ARBA" id="ARBA00022598"/>
    </source>
</evidence>
<dbReference type="GO" id="GO:0046872">
    <property type="term" value="F:metal ion binding"/>
    <property type="evidence" value="ECO:0007669"/>
    <property type="project" value="UniProtKB-KW"/>
</dbReference>
<dbReference type="InterPro" id="IPR013815">
    <property type="entry name" value="ATP_grasp_subdomain_1"/>
</dbReference>
<evidence type="ECO:0000313" key="20">
    <source>
        <dbReference type="Proteomes" id="UP000253570"/>
    </source>
</evidence>
<dbReference type="HAMAP" id="MF_00047">
    <property type="entry name" value="Dala_Dala_lig"/>
    <property type="match status" value="1"/>
</dbReference>
<dbReference type="Gene3D" id="3.40.50.20">
    <property type="match status" value="1"/>
</dbReference>
<keyword evidence="7 14" id="KW-0436">Ligase</keyword>
<dbReference type="PANTHER" id="PTHR23132:SF23">
    <property type="entry name" value="D-ALANINE--D-ALANINE LIGASE B"/>
    <property type="match status" value="1"/>
</dbReference>
<keyword evidence="16" id="KW-0460">Magnesium</keyword>
<evidence type="ECO:0000256" key="4">
    <source>
        <dbReference type="ARBA" id="ARBA00010871"/>
    </source>
</evidence>
<dbReference type="GO" id="GO:0005524">
    <property type="term" value="F:ATP binding"/>
    <property type="evidence" value="ECO:0007669"/>
    <property type="project" value="UniProtKB-UniRule"/>
</dbReference>
<feature type="binding site" evidence="16">
    <location>
        <position position="265"/>
    </location>
    <ligand>
        <name>Mg(2+)</name>
        <dbReference type="ChEBI" id="CHEBI:18420"/>
        <label>1</label>
    </ligand>
</feature>
<name>A0A368DQ90_9PROT</name>
<feature type="active site" evidence="15">
    <location>
        <position position="35"/>
    </location>
</feature>
<dbReference type="PROSITE" id="PS00843">
    <property type="entry name" value="DALA_DALA_LIGASE_1"/>
    <property type="match status" value="1"/>
</dbReference>
<evidence type="ECO:0000256" key="16">
    <source>
        <dbReference type="PIRSR" id="PIRSR039102-3"/>
    </source>
</evidence>
<keyword evidence="9 17" id="KW-0067">ATP-binding</keyword>
<dbReference type="InterPro" id="IPR011095">
    <property type="entry name" value="Dala_Dala_lig_C"/>
</dbReference>
<reference evidence="19 20" key="1">
    <citation type="journal article" date="2018" name="Microbiome">
        <title>Fine metagenomic profile of the Mediterranean stratified and mixed water columns revealed by assembly and recruitment.</title>
        <authorList>
            <person name="Haro-Moreno J.M."/>
            <person name="Lopez-Perez M."/>
            <person name="De La Torre J.R."/>
            <person name="Picazo A."/>
            <person name="Camacho A."/>
            <person name="Rodriguez-Valera F."/>
        </authorList>
    </citation>
    <scope>NUCLEOTIDE SEQUENCE [LARGE SCALE GENOMIC DNA]</scope>
    <source>
        <strain evidence="19">MED-G57</strain>
    </source>
</reference>
<comment type="function">
    <text evidence="2 14">Cell wall formation.</text>
</comment>
<dbReference type="InterPro" id="IPR011127">
    <property type="entry name" value="Dala_Dala_lig_N"/>
</dbReference>
<keyword evidence="11 14" id="KW-0573">Peptidoglycan synthesis</keyword>
<comment type="caution">
    <text evidence="19">The sequence shown here is derived from an EMBL/GenBank/DDBJ whole genome shotgun (WGS) entry which is preliminary data.</text>
</comment>
<evidence type="ECO:0000259" key="18">
    <source>
        <dbReference type="PROSITE" id="PS50975"/>
    </source>
</evidence>
<dbReference type="PIRSF" id="PIRSF039102">
    <property type="entry name" value="Ddl/VanB"/>
    <property type="match status" value="1"/>
</dbReference>
<dbReference type="GO" id="GO:0005737">
    <property type="term" value="C:cytoplasm"/>
    <property type="evidence" value="ECO:0007669"/>
    <property type="project" value="UniProtKB-SubCell"/>
</dbReference>
<keyword evidence="6 14" id="KW-0963">Cytoplasm</keyword>
<accession>A0A368DQ90</accession>
<evidence type="ECO:0000256" key="15">
    <source>
        <dbReference type="PIRSR" id="PIRSR039102-1"/>
    </source>
</evidence>
<keyword evidence="16" id="KW-0479">Metal-binding</keyword>
<evidence type="ECO:0000256" key="14">
    <source>
        <dbReference type="HAMAP-Rule" id="MF_00047"/>
    </source>
</evidence>
<comment type="similarity">
    <text evidence="4 14">Belongs to the D-alanine--D-alanine ligase family.</text>
</comment>
<evidence type="ECO:0000256" key="3">
    <source>
        <dbReference type="ARBA" id="ARBA00004496"/>
    </source>
</evidence>
<protein>
    <recommendedName>
        <fullName evidence="5 14">D-alanine--D-alanine ligase</fullName>
        <ecNumber evidence="5 14">6.3.2.4</ecNumber>
    </recommendedName>
    <alternativeName>
        <fullName evidence="14">D-Ala-D-Ala ligase</fullName>
    </alternativeName>
    <alternativeName>
        <fullName evidence="14">D-alanylalanine synthetase</fullName>
    </alternativeName>
</protein>
<dbReference type="EMBL" id="QOQD01000007">
    <property type="protein sequence ID" value="RCL73371.1"/>
    <property type="molecule type" value="Genomic_DNA"/>
</dbReference>
<comment type="pathway">
    <text evidence="14">Cell wall biogenesis; peptidoglycan biosynthesis.</text>
</comment>
<comment type="catalytic activity">
    <reaction evidence="13 14">
        <text>2 D-alanine + ATP = D-alanyl-D-alanine + ADP + phosphate + H(+)</text>
        <dbReference type="Rhea" id="RHEA:11224"/>
        <dbReference type="ChEBI" id="CHEBI:15378"/>
        <dbReference type="ChEBI" id="CHEBI:30616"/>
        <dbReference type="ChEBI" id="CHEBI:43474"/>
        <dbReference type="ChEBI" id="CHEBI:57416"/>
        <dbReference type="ChEBI" id="CHEBI:57822"/>
        <dbReference type="ChEBI" id="CHEBI:456216"/>
        <dbReference type="EC" id="6.3.2.4"/>
    </reaction>
</comment>
<dbReference type="AlphaFoldDB" id="A0A368DQ90"/>
<feature type="active site" evidence="15">
    <location>
        <position position="291"/>
    </location>
</feature>
<dbReference type="GO" id="GO:0008360">
    <property type="term" value="P:regulation of cell shape"/>
    <property type="evidence" value="ECO:0007669"/>
    <property type="project" value="UniProtKB-KW"/>
</dbReference>
<evidence type="ECO:0000256" key="17">
    <source>
        <dbReference type="PROSITE-ProRule" id="PRU00409"/>
    </source>
</evidence>
<dbReference type="NCBIfam" id="NF002378">
    <property type="entry name" value="PRK01372.1"/>
    <property type="match status" value="1"/>
</dbReference>
<dbReference type="GO" id="GO:0008716">
    <property type="term" value="F:D-alanine-D-alanine ligase activity"/>
    <property type="evidence" value="ECO:0007669"/>
    <property type="project" value="UniProtKB-UniRule"/>
</dbReference>
<dbReference type="EC" id="6.3.2.4" evidence="5 14"/>
<dbReference type="SUPFAM" id="SSF52440">
    <property type="entry name" value="PreATP-grasp domain"/>
    <property type="match status" value="1"/>
</dbReference>
<feature type="binding site" evidence="16">
    <location>
        <position position="282"/>
    </location>
    <ligand>
        <name>Mg(2+)</name>
        <dbReference type="ChEBI" id="CHEBI:18420"/>
        <label>2</label>
    </ligand>
</feature>
<dbReference type="GO" id="GO:0071555">
    <property type="term" value="P:cell wall organization"/>
    <property type="evidence" value="ECO:0007669"/>
    <property type="project" value="UniProtKB-KW"/>
</dbReference>
<dbReference type="Proteomes" id="UP000253570">
    <property type="component" value="Unassembled WGS sequence"/>
</dbReference>
<comment type="cofactor">
    <cofactor evidence="16">
        <name>Mg(2+)</name>
        <dbReference type="ChEBI" id="CHEBI:18420"/>
    </cofactor>
    <cofactor evidence="16">
        <name>Mn(2+)</name>
        <dbReference type="ChEBI" id="CHEBI:29035"/>
    </cofactor>
    <text evidence="16">Binds 2 magnesium or manganese ions per subunit.</text>
</comment>
<evidence type="ECO:0000256" key="9">
    <source>
        <dbReference type="ARBA" id="ARBA00022840"/>
    </source>
</evidence>
<evidence type="ECO:0000256" key="13">
    <source>
        <dbReference type="ARBA" id="ARBA00047614"/>
    </source>
</evidence>
<dbReference type="PROSITE" id="PS00844">
    <property type="entry name" value="DALA_DALA_LIGASE_2"/>
    <property type="match status" value="1"/>
</dbReference>
<feature type="binding site" evidence="16">
    <location>
        <position position="280"/>
    </location>
    <ligand>
        <name>Mg(2+)</name>
        <dbReference type="ChEBI" id="CHEBI:18420"/>
        <label>2</label>
    </ligand>
</feature>
<evidence type="ECO:0000256" key="11">
    <source>
        <dbReference type="ARBA" id="ARBA00022984"/>
    </source>
</evidence>
<evidence type="ECO:0000256" key="10">
    <source>
        <dbReference type="ARBA" id="ARBA00022960"/>
    </source>
</evidence>
<gene>
    <name evidence="14" type="primary">ddl</name>
    <name evidence="19" type="ORF">DBW71_03730</name>
</gene>
<evidence type="ECO:0000256" key="6">
    <source>
        <dbReference type="ARBA" id="ARBA00022490"/>
    </source>
</evidence>
<keyword evidence="16" id="KW-0464">Manganese</keyword>
<feature type="domain" description="ATP-grasp" evidence="18">
    <location>
        <begin position="121"/>
        <end position="313"/>
    </location>
</feature>
<dbReference type="GO" id="GO:0009252">
    <property type="term" value="P:peptidoglycan biosynthetic process"/>
    <property type="evidence" value="ECO:0007669"/>
    <property type="project" value="UniProtKB-UniRule"/>
</dbReference>